<protein>
    <submittedName>
        <fullName evidence="2">Centrosomal protein of 78 kDa-like</fullName>
    </submittedName>
</protein>
<evidence type="ECO:0000256" key="1">
    <source>
        <dbReference type="SAM" id="MobiDB-lite"/>
    </source>
</evidence>
<dbReference type="Pfam" id="PF13516">
    <property type="entry name" value="LRR_6"/>
    <property type="match status" value="1"/>
</dbReference>
<dbReference type="InterPro" id="IPR032675">
    <property type="entry name" value="LRR_dom_sf"/>
</dbReference>
<dbReference type="SUPFAM" id="SSF52047">
    <property type="entry name" value="RNI-like"/>
    <property type="match status" value="1"/>
</dbReference>
<proteinExistence type="predicted"/>
<evidence type="ECO:0000313" key="3">
    <source>
        <dbReference type="Proteomes" id="UP000762676"/>
    </source>
</evidence>
<dbReference type="EMBL" id="BMAT01005253">
    <property type="protein sequence ID" value="GFR89875.1"/>
    <property type="molecule type" value="Genomic_DNA"/>
</dbReference>
<feature type="region of interest" description="Disordered" evidence="1">
    <location>
        <begin position="654"/>
        <end position="711"/>
    </location>
</feature>
<dbReference type="Proteomes" id="UP000762676">
    <property type="component" value="Unassembled WGS sequence"/>
</dbReference>
<dbReference type="PRINTS" id="PR02062">
    <property type="entry name" value="CENTROSOME78"/>
</dbReference>
<feature type="region of interest" description="Disordered" evidence="1">
    <location>
        <begin position="284"/>
        <end position="320"/>
    </location>
</feature>
<feature type="compositionally biased region" description="Polar residues" evidence="1">
    <location>
        <begin position="450"/>
        <end position="459"/>
    </location>
</feature>
<feature type="compositionally biased region" description="Low complexity" evidence="1">
    <location>
        <begin position="470"/>
        <end position="487"/>
    </location>
</feature>
<evidence type="ECO:0000313" key="2">
    <source>
        <dbReference type="EMBL" id="GFR89875.1"/>
    </source>
</evidence>
<dbReference type="SMART" id="SM00368">
    <property type="entry name" value="LRR_RI"/>
    <property type="match status" value="3"/>
</dbReference>
<dbReference type="PANTHER" id="PTHR24110">
    <property type="entry name" value="CENTROSOMAL PROTEIN OF 78 KDA"/>
    <property type="match status" value="1"/>
</dbReference>
<dbReference type="PANTHER" id="PTHR24110:SF3">
    <property type="entry name" value="CENTROSOMAL PROTEIN OF 78 KDA"/>
    <property type="match status" value="1"/>
</dbReference>
<dbReference type="InterPro" id="IPR001611">
    <property type="entry name" value="Leu-rich_rpt"/>
</dbReference>
<name>A0AAV4GXH9_9GAST</name>
<feature type="compositionally biased region" description="Polar residues" evidence="1">
    <location>
        <begin position="657"/>
        <end position="666"/>
    </location>
</feature>
<comment type="caution">
    <text evidence="2">The sequence shown here is derived from an EMBL/GenBank/DDBJ whole genome shotgun (WGS) entry which is preliminary data.</text>
</comment>
<dbReference type="Gene3D" id="3.80.10.10">
    <property type="entry name" value="Ribonuclease Inhibitor"/>
    <property type="match status" value="1"/>
</dbReference>
<dbReference type="GO" id="GO:0036064">
    <property type="term" value="C:ciliary basal body"/>
    <property type="evidence" value="ECO:0007669"/>
    <property type="project" value="TreeGrafter"/>
</dbReference>
<sequence length="711" mass="77214">MRFNRCSSLNSGDNWLVMTSRVEQHQGMQRHNEAWRDSLRYRRPDLDRMSGLRRITVNANPMLGDEGAAAFAEALKDDLWLKALDLQACGIGVAGARSFLDVLKYNTTLVVLDLRRNPLIERDILHSVMEQLMLNSNGEDAEYKWISTDPTQHRPPVRGQGTTTNKPRRKLTKVLKSSLGKKTTIKGWNGNNSCSYSSWVTPKSTRRSARTSGLMGRRAEVMQSPGLPWRTAARAHRFRGHPPDSARLRADLSSDISTSLLYAGGHADDENDDDDDVDSASELMTVEVDPVAGRRPAGRGSGGGWVTVKESGSSGAAAGGRATEAMIKKLEENHMALDLGNPKEVKIELETMRRHWREERLARTKSDQKIVHLMIENRRLTEEVAALKKAQDHARLVEDESFLESVEASFKQFHAFIDMLREAGMGQLVTIAGLDQTAMPFANGSSDYYASSNGNGKSSNHQRRHGGRENSNNSNNSDGNDAGPNPNTTYANMPLASSAFVSNQQQQHQRAPGGSGDGGGNDGAVDPSVSVSMAASFSEGNPLVIGERMDPAGRGNSYDEESDAARQEADELYSRLLQETRGALGRHEVADGASHNSPTTAIGASVKPVSTVNIAKAVAENTGGLGGIVAHSRDVEPTQKYHFQDGGRQMAMARPITHSSPNKSGTSLSVEEEDEGEELSSPGLSGRGQDDSRAGLQDLVAKDLDSADEDF</sequence>
<feature type="region of interest" description="Disordered" evidence="1">
    <location>
        <begin position="450"/>
        <end position="528"/>
    </location>
</feature>
<accession>A0AAV4GXH9</accession>
<dbReference type="FunFam" id="3.80.10.10:FF:000948">
    <property type="entry name" value="Centrosomal protein 78"/>
    <property type="match status" value="1"/>
</dbReference>
<dbReference type="InterPro" id="IPR026212">
    <property type="entry name" value="Cep78"/>
</dbReference>
<dbReference type="GO" id="GO:0044782">
    <property type="term" value="P:cilium organization"/>
    <property type="evidence" value="ECO:0007669"/>
    <property type="project" value="TreeGrafter"/>
</dbReference>
<feature type="compositionally biased region" description="Polar residues" evidence="1">
    <location>
        <begin position="499"/>
        <end position="509"/>
    </location>
</feature>
<feature type="compositionally biased region" description="Low complexity" evidence="1">
    <location>
        <begin position="311"/>
        <end position="320"/>
    </location>
</feature>
<feature type="compositionally biased region" description="Gly residues" evidence="1">
    <location>
        <begin position="513"/>
        <end position="522"/>
    </location>
</feature>
<organism evidence="2 3">
    <name type="scientific">Elysia marginata</name>
    <dbReference type="NCBI Taxonomy" id="1093978"/>
    <lineage>
        <taxon>Eukaryota</taxon>
        <taxon>Metazoa</taxon>
        <taxon>Spiralia</taxon>
        <taxon>Lophotrochozoa</taxon>
        <taxon>Mollusca</taxon>
        <taxon>Gastropoda</taxon>
        <taxon>Heterobranchia</taxon>
        <taxon>Euthyneura</taxon>
        <taxon>Panpulmonata</taxon>
        <taxon>Sacoglossa</taxon>
        <taxon>Placobranchoidea</taxon>
        <taxon>Plakobranchidae</taxon>
        <taxon>Elysia</taxon>
    </lineage>
</organism>
<dbReference type="AlphaFoldDB" id="A0AAV4GXH9"/>
<keyword evidence="3" id="KW-1185">Reference proteome</keyword>
<gene>
    <name evidence="2" type="ORF">ElyMa_002553800</name>
</gene>
<reference evidence="2 3" key="1">
    <citation type="journal article" date="2021" name="Elife">
        <title>Chloroplast acquisition without the gene transfer in kleptoplastic sea slugs, Plakobranchus ocellatus.</title>
        <authorList>
            <person name="Maeda T."/>
            <person name="Takahashi S."/>
            <person name="Yoshida T."/>
            <person name="Shimamura S."/>
            <person name="Takaki Y."/>
            <person name="Nagai Y."/>
            <person name="Toyoda A."/>
            <person name="Suzuki Y."/>
            <person name="Arimoto A."/>
            <person name="Ishii H."/>
            <person name="Satoh N."/>
            <person name="Nishiyama T."/>
            <person name="Hasebe M."/>
            <person name="Maruyama T."/>
            <person name="Minagawa J."/>
            <person name="Obokata J."/>
            <person name="Shigenobu S."/>
        </authorList>
    </citation>
    <scope>NUCLEOTIDE SEQUENCE [LARGE SCALE GENOMIC DNA]</scope>
</reference>
<dbReference type="GO" id="GO:0005813">
    <property type="term" value="C:centrosome"/>
    <property type="evidence" value="ECO:0007669"/>
    <property type="project" value="TreeGrafter"/>
</dbReference>
<feature type="region of interest" description="Disordered" evidence="1">
    <location>
        <begin position="542"/>
        <end position="566"/>
    </location>
</feature>